<keyword evidence="6 9" id="KW-0472">Membrane</keyword>
<dbReference type="InterPro" id="IPR001898">
    <property type="entry name" value="SLC13A/DASS"/>
</dbReference>
<evidence type="ECO:0000256" key="6">
    <source>
        <dbReference type="ARBA" id="ARBA00023136"/>
    </source>
</evidence>
<comment type="similarity">
    <text evidence="2">Belongs to the SLC13A/DASS transporter (TC 2.A.47) family. NADC subfamily.</text>
</comment>
<evidence type="ECO:0000313" key="11">
    <source>
        <dbReference type="Proteomes" id="UP000065220"/>
    </source>
</evidence>
<evidence type="ECO:0000256" key="8">
    <source>
        <dbReference type="SAM" id="MobiDB-lite"/>
    </source>
</evidence>
<comment type="subcellular location">
    <subcellularLocation>
        <location evidence="1">Membrane</location>
        <topology evidence="1">Multi-pass membrane protein</topology>
    </subcellularLocation>
</comment>
<feature type="transmembrane region" description="Helical" evidence="9">
    <location>
        <begin position="301"/>
        <end position="325"/>
    </location>
</feature>
<feature type="transmembrane region" description="Helical" evidence="9">
    <location>
        <begin position="253"/>
        <end position="280"/>
    </location>
</feature>
<dbReference type="GO" id="GO:1905039">
    <property type="term" value="P:carboxylic acid transmembrane transport"/>
    <property type="evidence" value="ECO:0007669"/>
    <property type="project" value="UniProtKB-ARBA"/>
</dbReference>
<accession>A0A0X8JDK6</accession>
<dbReference type="Pfam" id="PF00939">
    <property type="entry name" value="Na_sulph_symp"/>
    <property type="match status" value="1"/>
</dbReference>
<evidence type="ECO:0000256" key="5">
    <source>
        <dbReference type="ARBA" id="ARBA00022989"/>
    </source>
</evidence>
<feature type="region of interest" description="Disordered" evidence="8">
    <location>
        <begin position="1"/>
        <end position="25"/>
    </location>
</feature>
<feature type="transmembrane region" description="Helical" evidence="9">
    <location>
        <begin position="30"/>
        <end position="47"/>
    </location>
</feature>
<dbReference type="CDD" id="cd01115">
    <property type="entry name" value="SLC13_permease"/>
    <property type="match status" value="1"/>
</dbReference>
<evidence type="ECO:0000256" key="7">
    <source>
        <dbReference type="ARBA" id="ARBA00031174"/>
    </source>
</evidence>
<feature type="transmembrane region" description="Helical" evidence="9">
    <location>
        <begin position="211"/>
        <end position="233"/>
    </location>
</feature>
<evidence type="ECO:0000313" key="10">
    <source>
        <dbReference type="EMBL" id="AMD86919.1"/>
    </source>
</evidence>
<protein>
    <recommendedName>
        <fullName evidence="3">Sodium-dependent dicarboxylate transporter SdcS</fullName>
    </recommendedName>
    <alternativeName>
        <fullName evidence="7">Na(+)/dicarboxylate symporter</fullName>
    </alternativeName>
</protein>
<reference evidence="11" key="1">
    <citation type="submission" date="2016-02" db="EMBL/GenBank/DDBJ databases">
        <authorList>
            <person name="Holder M.E."/>
            <person name="Ajami N.J."/>
            <person name="Petrosino J.F."/>
        </authorList>
    </citation>
    <scope>NUCLEOTIDE SEQUENCE [LARGE SCALE GENOMIC DNA]</scope>
    <source>
        <strain evidence="11">CCUG 36733</strain>
    </source>
</reference>
<feature type="transmembrane region" description="Helical" evidence="9">
    <location>
        <begin position="430"/>
        <end position="448"/>
    </location>
</feature>
<feature type="transmembrane region" description="Helical" evidence="9">
    <location>
        <begin position="93"/>
        <end position="112"/>
    </location>
</feature>
<feature type="transmembrane region" description="Helical" evidence="9">
    <location>
        <begin position="493"/>
        <end position="517"/>
    </location>
</feature>
<sequence>MSTPVLHQPSSLSEGQRATPPSTGERRRRVLGLAIGVVLAVAAYLAMPADAISTVTAVADPEDAASMTESGLRLTAAVAILMGAWWMTEAIPLAATALVPLVLFPVLGADTFKDAAAPYASGTIFLFMGGFMLALAMQRWNLHRRIALLTVLAVGTRPKMLVLGFMLATGFISMWVSNTATAVMMLPIGTSILVLTGQLEEKEGGAQTRFATALMLGIAYAASIGSLGTIIGTPPNTLLIAYLKETFDLTIGFGQWMIMGVPLAVVFLLVCWWLLTSVLFEPEMEEIPGGKEVIREELRKLGPWSGGEVAVAVIFVAAALSWSLIPTLLPDSGITDESIAMIVALVLFLVPAPGRGGVRLLDWATAKDLPWDVLLLFGGGLALSAEFSKQGLSVWIGEAAKGLSVLPVVLVVVAVAAMVIFLTELTSNTATAAAFLPIMGGVAVGIGVDPLLLVVPVALAATCAFMLPVATPPNAIAFGSGYVSMGSMVKAGIWLNLIGIVLIGLTVFLLGVPVLGIGL</sequence>
<feature type="transmembrane region" description="Helical" evidence="9">
    <location>
        <begin position="118"/>
        <end position="137"/>
    </location>
</feature>
<evidence type="ECO:0000256" key="2">
    <source>
        <dbReference type="ARBA" id="ARBA00006772"/>
    </source>
</evidence>
<feature type="transmembrane region" description="Helical" evidence="9">
    <location>
        <begin position="405"/>
        <end position="423"/>
    </location>
</feature>
<keyword evidence="5 9" id="KW-1133">Transmembrane helix</keyword>
<dbReference type="KEGG" id="ard:AXF14_04065"/>
<gene>
    <name evidence="10" type="ORF">AXF14_04065</name>
</gene>
<dbReference type="PANTHER" id="PTHR10283:SF82">
    <property type="entry name" value="SOLUTE CARRIER FAMILY 13 MEMBER 2"/>
    <property type="match status" value="1"/>
</dbReference>
<feature type="transmembrane region" description="Helical" evidence="9">
    <location>
        <begin position="337"/>
        <end position="357"/>
    </location>
</feature>
<name>A0A0X8JDK6_ACTRD</name>
<dbReference type="NCBIfam" id="TIGR00785">
    <property type="entry name" value="dass"/>
    <property type="match status" value="1"/>
</dbReference>
<feature type="transmembrane region" description="Helical" evidence="9">
    <location>
        <begin position="182"/>
        <end position="199"/>
    </location>
</feature>
<dbReference type="EMBL" id="CP014228">
    <property type="protein sequence ID" value="AMD86919.1"/>
    <property type="molecule type" value="Genomic_DNA"/>
</dbReference>
<organism evidence="10 11">
    <name type="scientific">Actinomyces radicidentis</name>
    <dbReference type="NCBI Taxonomy" id="111015"/>
    <lineage>
        <taxon>Bacteria</taxon>
        <taxon>Bacillati</taxon>
        <taxon>Actinomycetota</taxon>
        <taxon>Actinomycetes</taxon>
        <taxon>Actinomycetales</taxon>
        <taxon>Actinomycetaceae</taxon>
        <taxon>Actinomyces</taxon>
    </lineage>
</organism>
<feature type="compositionally biased region" description="Polar residues" evidence="8">
    <location>
        <begin position="1"/>
        <end position="22"/>
    </location>
</feature>
<evidence type="ECO:0000256" key="1">
    <source>
        <dbReference type="ARBA" id="ARBA00004141"/>
    </source>
</evidence>
<evidence type="ECO:0000256" key="9">
    <source>
        <dbReference type="SAM" id="Phobius"/>
    </source>
</evidence>
<dbReference type="RefSeq" id="WP_067941048.1">
    <property type="nucleotide sequence ID" value="NZ_CP014228.1"/>
</dbReference>
<dbReference type="Proteomes" id="UP000065220">
    <property type="component" value="Chromosome"/>
</dbReference>
<dbReference type="OrthoDB" id="9766267at2"/>
<evidence type="ECO:0000256" key="3">
    <source>
        <dbReference type="ARBA" id="ARBA00020150"/>
    </source>
</evidence>
<dbReference type="AlphaFoldDB" id="A0A0X8JDK6"/>
<dbReference type="PANTHER" id="PTHR10283">
    <property type="entry name" value="SOLUTE CARRIER FAMILY 13 MEMBER"/>
    <property type="match status" value="1"/>
</dbReference>
<keyword evidence="11" id="KW-1185">Reference proteome</keyword>
<keyword evidence="4 9" id="KW-0812">Transmembrane</keyword>
<proteinExistence type="inferred from homology"/>
<evidence type="ECO:0000256" key="4">
    <source>
        <dbReference type="ARBA" id="ARBA00022692"/>
    </source>
</evidence>
<feature type="transmembrane region" description="Helical" evidence="9">
    <location>
        <begin position="369"/>
        <end position="385"/>
    </location>
</feature>
<dbReference type="GO" id="GO:0005886">
    <property type="term" value="C:plasma membrane"/>
    <property type="evidence" value="ECO:0007669"/>
    <property type="project" value="TreeGrafter"/>
</dbReference>
<dbReference type="GO" id="GO:0008514">
    <property type="term" value="F:organic anion transmembrane transporter activity"/>
    <property type="evidence" value="ECO:0007669"/>
    <property type="project" value="UniProtKB-ARBA"/>
</dbReference>